<proteinExistence type="predicted"/>
<dbReference type="Proteomes" id="UP000463975">
    <property type="component" value="Chromosome"/>
</dbReference>
<accession>A0A6P1NFK6</accession>
<organism evidence="3 4">
    <name type="scientific">Aristophania vespae</name>
    <dbReference type="NCBI Taxonomy" id="2697033"/>
    <lineage>
        <taxon>Bacteria</taxon>
        <taxon>Pseudomonadati</taxon>
        <taxon>Pseudomonadota</taxon>
        <taxon>Alphaproteobacteria</taxon>
        <taxon>Acetobacterales</taxon>
        <taxon>Acetobacteraceae</taxon>
        <taxon>Aristophania</taxon>
    </lineage>
</organism>
<feature type="region of interest" description="Disordered" evidence="1">
    <location>
        <begin position="192"/>
        <end position="255"/>
    </location>
</feature>
<protein>
    <submittedName>
        <fullName evidence="3">DUF4412 domain-containing protein</fullName>
    </submittedName>
</protein>
<evidence type="ECO:0000313" key="3">
    <source>
        <dbReference type="EMBL" id="QHI96349.1"/>
    </source>
</evidence>
<dbReference type="InterPro" id="IPR025524">
    <property type="entry name" value="DUF4412"/>
</dbReference>
<reference evidence="3 4" key="1">
    <citation type="submission" date="2020-01" db="EMBL/GenBank/DDBJ databases">
        <title>Genome sequencing of strain KACC 21507.</title>
        <authorList>
            <person name="Heo J."/>
            <person name="Kim S.-J."/>
            <person name="Kim J.-S."/>
            <person name="Hong S.-B."/>
            <person name="Kwon S.-W."/>
        </authorList>
    </citation>
    <scope>NUCLEOTIDE SEQUENCE [LARGE SCALE GENOMIC DNA]</scope>
    <source>
        <strain evidence="3 4">KACC 21507</strain>
    </source>
</reference>
<name>A0A6P1NFK6_9PROT</name>
<keyword evidence="4" id="KW-1185">Reference proteome</keyword>
<evidence type="ECO:0000256" key="1">
    <source>
        <dbReference type="SAM" id="MobiDB-lite"/>
    </source>
</evidence>
<dbReference type="Pfam" id="PF14371">
    <property type="entry name" value="DUF4412"/>
    <property type="match status" value="1"/>
</dbReference>
<feature type="domain" description="DUF4412" evidence="2">
    <location>
        <begin position="56"/>
        <end position="143"/>
    </location>
</feature>
<sequence>MVTASVFIGSAFAGALTDHPRLSPTRDVIVTYRFRAGDDPQEAARMSEVKVSFAASGDRLRIDHQNHQIATLLDRPSQKVTIVNMTNKTYAQLMPLHGLRNPFLLDLNMHYKAGDRTRVSGYPCQNWAIESEEGKAQACVTDDGVILSEKGVDADGITGQLEAINVEYRDIPASAFQPPADFNKLEPKLRREKGSENPVPEMSVPHAKSAAEAPGAEIVPVNPEGNIPDTTQPHVANDSANDGSVSHADQPGLNK</sequence>
<feature type="compositionally biased region" description="Polar residues" evidence="1">
    <location>
        <begin position="228"/>
        <end position="244"/>
    </location>
</feature>
<evidence type="ECO:0000259" key="2">
    <source>
        <dbReference type="Pfam" id="PF14371"/>
    </source>
</evidence>
<dbReference type="AlphaFoldDB" id="A0A6P1NFK6"/>
<dbReference type="EMBL" id="CP047652">
    <property type="protein sequence ID" value="QHI96349.1"/>
    <property type="molecule type" value="Genomic_DNA"/>
</dbReference>
<gene>
    <name evidence="3" type="ORF">GT348_02080</name>
</gene>
<evidence type="ECO:0000313" key="4">
    <source>
        <dbReference type="Proteomes" id="UP000463975"/>
    </source>
</evidence>
<dbReference type="KEGG" id="bomb:GT348_02080"/>